<dbReference type="Pfam" id="PF00593">
    <property type="entry name" value="TonB_dep_Rec_b-barrel"/>
    <property type="match status" value="1"/>
</dbReference>
<dbReference type="InterPro" id="IPR036942">
    <property type="entry name" value="Beta-barrel_TonB_sf"/>
</dbReference>
<feature type="domain" description="TonB-dependent receptor-like beta-barrel" evidence="15">
    <location>
        <begin position="253"/>
        <end position="607"/>
    </location>
</feature>
<evidence type="ECO:0000256" key="7">
    <source>
        <dbReference type="ARBA" id="ARBA00023065"/>
    </source>
</evidence>
<comment type="caution">
    <text evidence="17">The sequence shown here is derived from an EMBL/GenBank/DDBJ whole genome shotgun (WGS) entry which is preliminary data.</text>
</comment>
<evidence type="ECO:0000259" key="15">
    <source>
        <dbReference type="Pfam" id="PF00593"/>
    </source>
</evidence>
<evidence type="ECO:0000256" key="14">
    <source>
        <dbReference type="SAM" id="SignalP"/>
    </source>
</evidence>
<keyword evidence="11 12" id="KW-0998">Cell outer membrane</keyword>
<evidence type="ECO:0000256" key="13">
    <source>
        <dbReference type="RuleBase" id="RU003357"/>
    </source>
</evidence>
<dbReference type="PANTHER" id="PTHR30069:SF53">
    <property type="entry name" value="COLICIN I RECEPTOR-RELATED"/>
    <property type="match status" value="1"/>
</dbReference>
<evidence type="ECO:0000256" key="6">
    <source>
        <dbReference type="ARBA" id="ARBA00022729"/>
    </source>
</evidence>
<dbReference type="RefSeq" id="WP_390214118.1">
    <property type="nucleotide sequence ID" value="NZ_JBHLXJ010000018.1"/>
</dbReference>
<gene>
    <name evidence="17" type="ORF">ACFFJH_16905</name>
</gene>
<dbReference type="Gene3D" id="2.40.170.20">
    <property type="entry name" value="TonB-dependent receptor, beta-barrel domain"/>
    <property type="match status" value="1"/>
</dbReference>
<evidence type="ECO:0000313" key="18">
    <source>
        <dbReference type="Proteomes" id="UP001589844"/>
    </source>
</evidence>
<protein>
    <submittedName>
        <fullName evidence="17">TonB-dependent receptor domain-containing protein</fullName>
    </submittedName>
</protein>
<evidence type="ECO:0000313" key="17">
    <source>
        <dbReference type="EMBL" id="MFC0351503.1"/>
    </source>
</evidence>
<evidence type="ECO:0000256" key="8">
    <source>
        <dbReference type="ARBA" id="ARBA00023077"/>
    </source>
</evidence>
<evidence type="ECO:0000259" key="16">
    <source>
        <dbReference type="Pfam" id="PF07715"/>
    </source>
</evidence>
<keyword evidence="5 12" id="KW-0812">Transmembrane</keyword>
<keyword evidence="8 13" id="KW-0798">TonB box</keyword>
<reference evidence="17 18" key="1">
    <citation type="submission" date="2024-09" db="EMBL/GenBank/DDBJ databases">
        <authorList>
            <person name="Sun Q."/>
            <person name="Mori K."/>
        </authorList>
    </citation>
    <scope>NUCLEOTIDE SEQUENCE [LARGE SCALE GENOMIC DNA]</scope>
    <source>
        <strain evidence="17 18">CCM 8677</strain>
    </source>
</reference>
<dbReference type="Pfam" id="PF07715">
    <property type="entry name" value="Plug"/>
    <property type="match status" value="1"/>
</dbReference>
<name>A0ABV6IIU1_9BURK</name>
<dbReference type="InterPro" id="IPR037066">
    <property type="entry name" value="Plug_dom_sf"/>
</dbReference>
<evidence type="ECO:0000256" key="11">
    <source>
        <dbReference type="ARBA" id="ARBA00023237"/>
    </source>
</evidence>
<keyword evidence="7" id="KW-0406">Ion transport</keyword>
<evidence type="ECO:0000256" key="10">
    <source>
        <dbReference type="ARBA" id="ARBA00023170"/>
    </source>
</evidence>
<dbReference type="PANTHER" id="PTHR30069">
    <property type="entry name" value="TONB-DEPENDENT OUTER MEMBRANE RECEPTOR"/>
    <property type="match status" value="1"/>
</dbReference>
<proteinExistence type="inferred from homology"/>
<evidence type="ECO:0000256" key="3">
    <source>
        <dbReference type="ARBA" id="ARBA00022448"/>
    </source>
</evidence>
<dbReference type="EMBL" id="JBHLXJ010000018">
    <property type="protein sequence ID" value="MFC0351503.1"/>
    <property type="molecule type" value="Genomic_DNA"/>
</dbReference>
<feature type="domain" description="TonB-dependent receptor plug" evidence="16">
    <location>
        <begin position="58"/>
        <end position="164"/>
    </location>
</feature>
<dbReference type="InterPro" id="IPR039426">
    <property type="entry name" value="TonB-dep_rcpt-like"/>
</dbReference>
<comment type="similarity">
    <text evidence="2 12 13">Belongs to the TonB-dependent receptor family.</text>
</comment>
<keyword evidence="10 17" id="KW-0675">Receptor</keyword>
<dbReference type="InterPro" id="IPR000531">
    <property type="entry name" value="Beta-barrel_TonB"/>
</dbReference>
<comment type="subcellular location">
    <subcellularLocation>
        <location evidence="1 12">Cell outer membrane</location>
        <topology evidence="1 12">Multi-pass membrane protein</topology>
    </subcellularLocation>
</comment>
<evidence type="ECO:0000256" key="9">
    <source>
        <dbReference type="ARBA" id="ARBA00023136"/>
    </source>
</evidence>
<dbReference type="Gene3D" id="2.170.130.10">
    <property type="entry name" value="TonB-dependent receptor, plug domain"/>
    <property type="match status" value="1"/>
</dbReference>
<dbReference type="PROSITE" id="PS52016">
    <property type="entry name" value="TONB_DEPENDENT_REC_3"/>
    <property type="match status" value="1"/>
</dbReference>
<dbReference type="Proteomes" id="UP001589844">
    <property type="component" value="Unassembled WGS sequence"/>
</dbReference>
<sequence length="633" mass="68912">MKNRFTPAQARRLHLLTSFPLLSLLTLASPESRAETPTATDASLPAVVITANRTPTKLSDVIADVSVIDRAQIELAGQSSLIDMLSQQAGIQISRNGGYRSTTGLFLRGATSSQVIVLIDGVRIGSATSGGASIENIPLEHIERIEILRGAASALYGPDAVGGVIQIITREAESRQKISASIGAGSDGQKQANAAISGNVDSLAYSFAAATERADGFTVIVNPNASGFNADADSFKSTSFSGKLSSKISKEHQLSVSVLHSKTDYQFDSLPSPNPLKLTKLTSDAWSHATLNNVNAQWQAQWLPQWKSTVVVAQSDDKSVTEYFRMSDHAFAGTGKFNTQRQQASWQNDVSLGKDQLSFTLEQRKESVDSTTNYSVKERDLHAAVLSYGLQRGDWDGLAVVRHDYNSQFGSFNNWSLSGAYKFLPAWRLVGNAGTSFQAPSFNQLYYPGFGNTALTPQRNRSNELGVKYQEGAQSFSAIAYQNEVQGFINPSTNARSALATLRGLTLSAAWQIGATQYSASYDYADPRTKPNNLSLVRIARNTLNLNVQHQLQEVTLFGEFKLASEREDNNLSFNGRDTLGGYGLLNLGAKWTLTQNLSVLMRANNILDKQYALANTYSTPGRNLFVTLTWRN</sequence>
<feature type="chain" id="PRO_5045651744" evidence="14">
    <location>
        <begin position="35"/>
        <end position="633"/>
    </location>
</feature>
<evidence type="ECO:0000256" key="1">
    <source>
        <dbReference type="ARBA" id="ARBA00004571"/>
    </source>
</evidence>
<evidence type="ECO:0000256" key="5">
    <source>
        <dbReference type="ARBA" id="ARBA00022692"/>
    </source>
</evidence>
<dbReference type="InterPro" id="IPR012910">
    <property type="entry name" value="Plug_dom"/>
</dbReference>
<keyword evidence="4 12" id="KW-1134">Transmembrane beta strand</keyword>
<keyword evidence="3 12" id="KW-0813">Transport</keyword>
<evidence type="ECO:0000256" key="12">
    <source>
        <dbReference type="PROSITE-ProRule" id="PRU01360"/>
    </source>
</evidence>
<dbReference type="SUPFAM" id="SSF56935">
    <property type="entry name" value="Porins"/>
    <property type="match status" value="1"/>
</dbReference>
<keyword evidence="9 12" id="KW-0472">Membrane</keyword>
<feature type="signal peptide" evidence="14">
    <location>
        <begin position="1"/>
        <end position="34"/>
    </location>
</feature>
<keyword evidence="6 14" id="KW-0732">Signal</keyword>
<evidence type="ECO:0000256" key="2">
    <source>
        <dbReference type="ARBA" id="ARBA00009810"/>
    </source>
</evidence>
<accession>A0ABV6IIU1</accession>
<organism evidence="17 18">
    <name type="scientific">Undibacterium danionis</name>
    <dbReference type="NCBI Taxonomy" id="1812100"/>
    <lineage>
        <taxon>Bacteria</taxon>
        <taxon>Pseudomonadati</taxon>
        <taxon>Pseudomonadota</taxon>
        <taxon>Betaproteobacteria</taxon>
        <taxon>Burkholderiales</taxon>
        <taxon>Oxalobacteraceae</taxon>
        <taxon>Undibacterium</taxon>
    </lineage>
</organism>
<keyword evidence="18" id="KW-1185">Reference proteome</keyword>
<dbReference type="CDD" id="cd01347">
    <property type="entry name" value="ligand_gated_channel"/>
    <property type="match status" value="1"/>
</dbReference>
<evidence type="ECO:0000256" key="4">
    <source>
        <dbReference type="ARBA" id="ARBA00022452"/>
    </source>
</evidence>